<dbReference type="STRING" id="156980.SAMN04489745_0052"/>
<dbReference type="Proteomes" id="UP000182652">
    <property type="component" value="Unassembled WGS sequence"/>
</dbReference>
<keyword evidence="1" id="KW-0812">Transmembrane</keyword>
<keyword evidence="1" id="KW-1133">Transmembrane helix</keyword>
<organism evidence="2 4">
    <name type="scientific">Arthrobacter woluwensis</name>
    <dbReference type="NCBI Taxonomy" id="156980"/>
    <lineage>
        <taxon>Bacteria</taxon>
        <taxon>Bacillati</taxon>
        <taxon>Actinomycetota</taxon>
        <taxon>Actinomycetes</taxon>
        <taxon>Micrococcales</taxon>
        <taxon>Micrococcaceae</taxon>
        <taxon>Arthrobacter</taxon>
    </lineage>
</organism>
<keyword evidence="1" id="KW-0472">Membrane</keyword>
<proteinExistence type="predicted"/>
<sequence length="75" mass="7668">MTVTPSVHQAVCIVSMTFSVIAGIVSLAGLFLGFTDAIYLLSMVLAGAVLQLVGSALALIAGRLNVVPELGAEHE</sequence>
<evidence type="ECO:0000313" key="4">
    <source>
        <dbReference type="Proteomes" id="UP000182652"/>
    </source>
</evidence>
<feature type="transmembrane region" description="Helical" evidence="1">
    <location>
        <begin position="38"/>
        <end position="60"/>
    </location>
</feature>
<gene>
    <name evidence="2" type="ORF">SAMN04489745_0052</name>
    <name evidence="3" type="ORF">SAMN04489745_0125</name>
</gene>
<feature type="transmembrane region" description="Helical" evidence="1">
    <location>
        <begin position="12"/>
        <end position="32"/>
    </location>
</feature>
<reference evidence="2 4" key="1">
    <citation type="submission" date="2016-10" db="EMBL/GenBank/DDBJ databases">
        <authorList>
            <person name="de Groot N.N."/>
        </authorList>
    </citation>
    <scope>NUCLEOTIDE SEQUENCE [LARGE SCALE GENOMIC DNA]</scope>
    <source>
        <strain evidence="2 4">DSM 10495</strain>
    </source>
</reference>
<accession>A0A1H4I678</accession>
<protein>
    <submittedName>
        <fullName evidence="2">Uncharacterized protein</fullName>
    </submittedName>
</protein>
<evidence type="ECO:0000313" key="3">
    <source>
        <dbReference type="EMBL" id="SEB30251.1"/>
    </source>
</evidence>
<keyword evidence="4" id="KW-1185">Reference proteome</keyword>
<name>A0A1H4I678_9MICC</name>
<dbReference type="AlphaFoldDB" id="A0A1H4I678"/>
<evidence type="ECO:0000256" key="1">
    <source>
        <dbReference type="SAM" id="Phobius"/>
    </source>
</evidence>
<dbReference type="EMBL" id="FNSN01000002">
    <property type="protein sequence ID" value="SEB30251.1"/>
    <property type="molecule type" value="Genomic_DNA"/>
</dbReference>
<evidence type="ECO:0000313" key="2">
    <source>
        <dbReference type="EMBL" id="SEB29463.1"/>
    </source>
</evidence>
<dbReference type="EMBL" id="FNSN01000002">
    <property type="protein sequence ID" value="SEB29463.1"/>
    <property type="molecule type" value="Genomic_DNA"/>
</dbReference>